<organism evidence="1 2">
    <name type="scientific">Marinobacterium nitratireducens</name>
    <dbReference type="NCBI Taxonomy" id="518897"/>
    <lineage>
        <taxon>Bacteria</taxon>
        <taxon>Pseudomonadati</taxon>
        <taxon>Pseudomonadota</taxon>
        <taxon>Gammaproteobacteria</taxon>
        <taxon>Oceanospirillales</taxon>
        <taxon>Oceanospirillaceae</taxon>
        <taxon>Marinobacterium</taxon>
    </lineage>
</organism>
<dbReference type="InterPro" id="IPR043129">
    <property type="entry name" value="ATPase_NBD"/>
</dbReference>
<dbReference type="PANTHER" id="PTHR32432">
    <property type="entry name" value="CELL DIVISION PROTEIN FTSA-RELATED"/>
    <property type="match status" value="1"/>
</dbReference>
<evidence type="ECO:0000313" key="2">
    <source>
        <dbReference type="Proteomes" id="UP000599578"/>
    </source>
</evidence>
<dbReference type="InterPro" id="IPR005883">
    <property type="entry name" value="PilM"/>
</dbReference>
<proteinExistence type="predicted"/>
<sequence>MSGAIEKALRKTGIKLTSAVTAVPSSAVITKKLHISNAFTDLELEDQVRVEADQFIPYPLDEVSLDFEVLGPVQGVANLNEILVVACRRGDVDQREEAISGAGLKCEIIDVDTYAMERVYPLLAGPDVKPGDLVAIADIGASTLTLNVFQDGGIIYSREQAFGGNDLINAIHQQYGMSVDEAEQALRHNELSEDIRSMLVMPFRQTIAQQVSRSMQFFYSSGAQQQLSRLFISGGTASIEGISEVMEAEVGIPVQVANPFTTMKISSKLNQQRLAVDAPLLLKACGLAMRSFDQ</sequence>
<dbReference type="Gene3D" id="3.30.1490.300">
    <property type="match status" value="1"/>
</dbReference>
<comment type="caution">
    <text evidence="1">The sequence shown here is derived from an EMBL/GenBank/DDBJ whole genome shotgun (WGS) entry which is preliminary data.</text>
</comment>
<dbReference type="NCBIfam" id="TIGR01175">
    <property type="entry name" value="pilM"/>
    <property type="match status" value="1"/>
</dbReference>
<evidence type="ECO:0000313" key="1">
    <source>
        <dbReference type="EMBL" id="GGO78305.1"/>
    </source>
</evidence>
<keyword evidence="2" id="KW-1185">Reference proteome</keyword>
<dbReference type="Proteomes" id="UP000599578">
    <property type="component" value="Unassembled WGS sequence"/>
</dbReference>
<name>A0A917Z9Q1_9GAMM</name>
<dbReference type="InterPro" id="IPR050696">
    <property type="entry name" value="FtsA/MreB"/>
</dbReference>
<reference evidence="1 2" key="1">
    <citation type="journal article" date="2014" name="Int. J. Syst. Evol. Microbiol.">
        <title>Complete genome sequence of Corynebacterium casei LMG S-19264T (=DSM 44701T), isolated from a smear-ripened cheese.</title>
        <authorList>
            <consortium name="US DOE Joint Genome Institute (JGI-PGF)"/>
            <person name="Walter F."/>
            <person name="Albersmeier A."/>
            <person name="Kalinowski J."/>
            <person name="Ruckert C."/>
        </authorList>
    </citation>
    <scope>NUCLEOTIDE SEQUENCE [LARGE SCALE GENOMIC DNA]</scope>
    <source>
        <strain evidence="1 2">CGMCC 1.7286</strain>
    </source>
</reference>
<dbReference type="AlphaFoldDB" id="A0A917Z9Q1"/>
<accession>A0A917Z9Q1</accession>
<dbReference type="CDD" id="cd24049">
    <property type="entry name" value="ASKHA_NBD_PilM"/>
    <property type="match status" value="1"/>
</dbReference>
<protein>
    <submittedName>
        <fullName evidence="1">Pilus assembly protein PilM</fullName>
    </submittedName>
</protein>
<dbReference type="EMBL" id="BMLT01000002">
    <property type="protein sequence ID" value="GGO78305.1"/>
    <property type="molecule type" value="Genomic_DNA"/>
</dbReference>
<dbReference type="SUPFAM" id="SSF53067">
    <property type="entry name" value="Actin-like ATPase domain"/>
    <property type="match status" value="2"/>
</dbReference>
<dbReference type="Pfam" id="PF11104">
    <property type="entry name" value="PilM_2"/>
    <property type="match status" value="1"/>
</dbReference>
<gene>
    <name evidence="1" type="ORF">GCM10011348_09910</name>
</gene>
<dbReference type="Gene3D" id="3.30.420.40">
    <property type="match status" value="2"/>
</dbReference>
<dbReference type="PANTHER" id="PTHR32432:SF3">
    <property type="entry name" value="ETHANOLAMINE UTILIZATION PROTEIN EUTJ"/>
    <property type="match status" value="1"/>
</dbReference>